<keyword evidence="5" id="KW-0249">Electron transport</keyword>
<dbReference type="PANTHER" id="PTHR21294:SF8">
    <property type="entry name" value="ELECTRON TRANSFER FLAVOPROTEIN SUBUNIT BETA"/>
    <property type="match status" value="1"/>
</dbReference>
<gene>
    <name evidence="7" type="ORF">B5M42_01645</name>
</gene>
<comment type="subunit">
    <text evidence="2">Heterodimer of an alpha and a beta subunit.</text>
</comment>
<dbReference type="InterPro" id="IPR014729">
    <property type="entry name" value="Rossmann-like_a/b/a_fold"/>
</dbReference>
<evidence type="ECO:0000256" key="2">
    <source>
        <dbReference type="ARBA" id="ARBA00011355"/>
    </source>
</evidence>
<evidence type="ECO:0000259" key="6">
    <source>
        <dbReference type="SMART" id="SM00893"/>
    </source>
</evidence>
<evidence type="ECO:0000256" key="1">
    <source>
        <dbReference type="ARBA" id="ARBA00007557"/>
    </source>
</evidence>
<dbReference type="Gene3D" id="3.40.50.620">
    <property type="entry name" value="HUPs"/>
    <property type="match status" value="1"/>
</dbReference>
<dbReference type="EMBL" id="MYFO01000001">
    <property type="protein sequence ID" value="TFE91967.1"/>
    <property type="molecule type" value="Genomic_DNA"/>
</dbReference>
<keyword evidence="4" id="KW-0813">Transport</keyword>
<dbReference type="GO" id="GO:0005829">
    <property type="term" value="C:cytosol"/>
    <property type="evidence" value="ECO:0007669"/>
    <property type="project" value="TreeGrafter"/>
</dbReference>
<dbReference type="Proteomes" id="UP000298246">
    <property type="component" value="Unassembled WGS sequence"/>
</dbReference>
<dbReference type="InterPro" id="IPR033948">
    <property type="entry name" value="ETF_beta_N"/>
</dbReference>
<dbReference type="PANTHER" id="PTHR21294">
    <property type="entry name" value="ELECTRON TRANSFER FLAVOPROTEIN BETA-SUBUNIT"/>
    <property type="match status" value="1"/>
</dbReference>
<dbReference type="SMART" id="SM00893">
    <property type="entry name" value="ETF"/>
    <property type="match status" value="1"/>
</dbReference>
<dbReference type="OrthoDB" id="9804960at2"/>
<name>A0A4Y8QAP6_9BACL</name>
<evidence type="ECO:0000256" key="3">
    <source>
        <dbReference type="ARBA" id="ARBA00016797"/>
    </source>
</evidence>
<evidence type="ECO:0000256" key="5">
    <source>
        <dbReference type="ARBA" id="ARBA00022982"/>
    </source>
</evidence>
<accession>A0A4Y8QAP6</accession>
<dbReference type="InterPro" id="IPR014730">
    <property type="entry name" value="ETF_a/b_N"/>
</dbReference>
<sequence length="257" mass="27538">MDIFVLIKQTFDTEEKIALNNGAINEEQAKWIINPYDEYAIEEALRLRDRFGGRVTALSVGPERVVDALRTALALGADEAALIDGEPFGGDEYGISLALAAYLRQRSYDLVLGGFFSVDNGAGQVAVRLAALLDIPHAAAVTQLDVKDGVALAVRDAEGDHERFELPLPALITAQQGLNEPRYPSLPGIMKAKKKPLQRLGADELGLTPPPPKTARLALFAPPPRAAGQRLEGDAAAQAAALALALRSDARTRTLLQ</sequence>
<dbReference type="PIRSF" id="PIRSF000090">
    <property type="entry name" value="Beta-ETF"/>
    <property type="match status" value="1"/>
</dbReference>
<keyword evidence="8" id="KW-1185">Reference proteome</keyword>
<evidence type="ECO:0000313" key="7">
    <source>
        <dbReference type="EMBL" id="TFE91967.1"/>
    </source>
</evidence>
<proteinExistence type="inferred from homology"/>
<evidence type="ECO:0000256" key="4">
    <source>
        <dbReference type="ARBA" id="ARBA00022448"/>
    </source>
</evidence>
<dbReference type="InterPro" id="IPR012255">
    <property type="entry name" value="ETF_b"/>
</dbReference>
<dbReference type="CDD" id="cd01714">
    <property type="entry name" value="ETF_beta"/>
    <property type="match status" value="1"/>
</dbReference>
<reference evidence="7 8" key="1">
    <citation type="submission" date="2017-03" db="EMBL/GenBank/DDBJ databases">
        <title>Isolation of Levoglucosan Utilizing Bacteria.</title>
        <authorList>
            <person name="Arya A.S."/>
        </authorList>
    </citation>
    <scope>NUCLEOTIDE SEQUENCE [LARGE SCALE GENOMIC DNA]</scope>
    <source>
        <strain evidence="7 8">MEC069</strain>
    </source>
</reference>
<feature type="domain" description="Electron transfer flavoprotein alpha/beta-subunit N-terminal" evidence="6">
    <location>
        <begin position="21"/>
        <end position="209"/>
    </location>
</feature>
<comment type="caution">
    <text evidence="7">The sequence shown here is derived from an EMBL/GenBank/DDBJ whole genome shotgun (WGS) entry which is preliminary data.</text>
</comment>
<dbReference type="RefSeq" id="WP_134748988.1">
    <property type="nucleotide sequence ID" value="NZ_MYFO02000001.1"/>
</dbReference>
<dbReference type="Pfam" id="PF01012">
    <property type="entry name" value="ETF"/>
    <property type="match status" value="1"/>
</dbReference>
<dbReference type="GO" id="GO:0009055">
    <property type="term" value="F:electron transfer activity"/>
    <property type="evidence" value="ECO:0007669"/>
    <property type="project" value="InterPro"/>
</dbReference>
<dbReference type="SUPFAM" id="SSF52402">
    <property type="entry name" value="Adenine nucleotide alpha hydrolases-like"/>
    <property type="match status" value="1"/>
</dbReference>
<evidence type="ECO:0000313" key="8">
    <source>
        <dbReference type="Proteomes" id="UP000298246"/>
    </source>
</evidence>
<dbReference type="AlphaFoldDB" id="A0A4Y8QAP6"/>
<protein>
    <recommendedName>
        <fullName evidence="3">Electron transfer flavoprotein subunit beta</fullName>
    </recommendedName>
</protein>
<comment type="similarity">
    <text evidence="1">Belongs to the ETF beta-subunit/FixA family.</text>
</comment>
<organism evidence="7 8">
    <name type="scientific">Paenibacillus athensensis</name>
    <dbReference type="NCBI Taxonomy" id="1967502"/>
    <lineage>
        <taxon>Bacteria</taxon>
        <taxon>Bacillati</taxon>
        <taxon>Bacillota</taxon>
        <taxon>Bacilli</taxon>
        <taxon>Bacillales</taxon>
        <taxon>Paenibacillaceae</taxon>
        <taxon>Paenibacillus</taxon>
    </lineage>
</organism>